<evidence type="ECO:0000256" key="7">
    <source>
        <dbReference type="ARBA" id="ARBA00048968"/>
    </source>
</evidence>
<proteinExistence type="inferred from homology"/>
<keyword evidence="4" id="KW-0479">Metal-binding</keyword>
<dbReference type="InterPro" id="IPR038371">
    <property type="entry name" value="Cu_polyphenol_OxRdtase_sf"/>
</dbReference>
<gene>
    <name evidence="9" type="ORF">A2589_01295</name>
</gene>
<comment type="caution">
    <text evidence="9">The sequence shown here is derived from an EMBL/GenBank/DDBJ whole genome shotgun (WGS) entry which is preliminary data.</text>
</comment>
<dbReference type="AlphaFoldDB" id="A0A1G2QFT8"/>
<dbReference type="GO" id="GO:0046872">
    <property type="term" value="F:metal ion binding"/>
    <property type="evidence" value="ECO:0007669"/>
    <property type="project" value="UniProtKB-KW"/>
</dbReference>
<evidence type="ECO:0000256" key="3">
    <source>
        <dbReference type="ARBA" id="ARBA00022679"/>
    </source>
</evidence>
<comment type="catalytic activity">
    <reaction evidence="8">
        <text>S-methyl-5'-thioadenosine + phosphate = 5-(methylsulfanyl)-alpha-D-ribose 1-phosphate + adenine</text>
        <dbReference type="Rhea" id="RHEA:11852"/>
        <dbReference type="ChEBI" id="CHEBI:16708"/>
        <dbReference type="ChEBI" id="CHEBI:17509"/>
        <dbReference type="ChEBI" id="CHEBI:43474"/>
        <dbReference type="ChEBI" id="CHEBI:58533"/>
        <dbReference type="EC" id="2.4.2.28"/>
    </reaction>
    <physiologicalReaction direction="left-to-right" evidence="8">
        <dbReference type="Rhea" id="RHEA:11853"/>
    </physiologicalReaction>
</comment>
<protein>
    <recommendedName>
        <fullName evidence="11">Laccase domain-containing protein</fullName>
    </recommendedName>
</protein>
<keyword evidence="5" id="KW-0862">Zinc</keyword>
<keyword evidence="3" id="KW-0808">Transferase</keyword>
<evidence type="ECO:0000256" key="1">
    <source>
        <dbReference type="ARBA" id="ARBA00000553"/>
    </source>
</evidence>
<dbReference type="GO" id="GO:0017061">
    <property type="term" value="F:S-methyl-5-thioadenosine phosphorylase activity"/>
    <property type="evidence" value="ECO:0007669"/>
    <property type="project" value="UniProtKB-EC"/>
</dbReference>
<evidence type="ECO:0000256" key="2">
    <source>
        <dbReference type="ARBA" id="ARBA00007353"/>
    </source>
</evidence>
<dbReference type="InterPro" id="IPR003730">
    <property type="entry name" value="Cu_polyphenol_OxRdtase"/>
</dbReference>
<sequence>MVLREIFDGRVQMVIGGQTEGDHALKGHLTPQRRPAHNLGRVLALINRLKVNCVVPEPLFTHQIVNPNSDHFNHASIGPRELENHYLLLQPIRPADGCLLVAGGLGAGICNADCPVGILFSPQTGRGCLLHLGLRCLLELNGSPNIIERAIELMGERASRLAFWAGLGIGACCYGYPPGSEMLELVRRQYPGALLLDRRVSKGPRAAVQPAFVAVDLGALILDINVKLGGFDQLQLDSGCSACKQDASGSRTFFSHTYGDSPQRNGVMVRIL</sequence>
<dbReference type="SUPFAM" id="SSF64438">
    <property type="entry name" value="CNF1/YfiH-like putative cysteine hydrolases"/>
    <property type="match status" value="1"/>
</dbReference>
<reference evidence="9 10" key="1">
    <citation type="journal article" date="2016" name="Nat. Commun.">
        <title>Thousands of microbial genomes shed light on interconnected biogeochemical processes in an aquifer system.</title>
        <authorList>
            <person name="Anantharaman K."/>
            <person name="Brown C.T."/>
            <person name="Hug L.A."/>
            <person name="Sharon I."/>
            <person name="Castelle C.J."/>
            <person name="Probst A.J."/>
            <person name="Thomas B.C."/>
            <person name="Singh A."/>
            <person name="Wilkins M.J."/>
            <person name="Karaoz U."/>
            <person name="Brodie E.L."/>
            <person name="Williams K.H."/>
            <person name="Hubbard S.S."/>
            <person name="Banfield J.F."/>
        </authorList>
    </citation>
    <scope>NUCLEOTIDE SEQUENCE [LARGE SCALE GENOMIC DNA]</scope>
</reference>
<evidence type="ECO:0000256" key="6">
    <source>
        <dbReference type="ARBA" id="ARBA00047989"/>
    </source>
</evidence>
<organism evidence="9 10">
    <name type="scientific">Candidatus Vogelbacteria bacterium RIFOXYD1_FULL_46_19</name>
    <dbReference type="NCBI Taxonomy" id="1802439"/>
    <lineage>
        <taxon>Bacteria</taxon>
        <taxon>Candidatus Vogeliibacteriota</taxon>
    </lineage>
</organism>
<name>A0A1G2QFT8_9BACT</name>
<evidence type="ECO:0000256" key="4">
    <source>
        <dbReference type="ARBA" id="ARBA00022723"/>
    </source>
</evidence>
<evidence type="ECO:0000256" key="5">
    <source>
        <dbReference type="ARBA" id="ARBA00022833"/>
    </source>
</evidence>
<evidence type="ECO:0000313" key="10">
    <source>
        <dbReference type="Proteomes" id="UP000177838"/>
    </source>
</evidence>
<dbReference type="EMBL" id="MHTK01000006">
    <property type="protein sequence ID" value="OHA59480.1"/>
    <property type="molecule type" value="Genomic_DNA"/>
</dbReference>
<comment type="catalytic activity">
    <reaction evidence="1">
        <text>inosine + phosphate = alpha-D-ribose 1-phosphate + hypoxanthine</text>
        <dbReference type="Rhea" id="RHEA:27646"/>
        <dbReference type="ChEBI" id="CHEBI:17368"/>
        <dbReference type="ChEBI" id="CHEBI:17596"/>
        <dbReference type="ChEBI" id="CHEBI:43474"/>
        <dbReference type="ChEBI" id="CHEBI:57720"/>
        <dbReference type="EC" id="2.4.2.1"/>
    </reaction>
    <physiologicalReaction direction="left-to-right" evidence="1">
        <dbReference type="Rhea" id="RHEA:27647"/>
    </physiologicalReaction>
</comment>
<comment type="catalytic activity">
    <reaction evidence="6">
        <text>adenosine + H2O + H(+) = inosine + NH4(+)</text>
        <dbReference type="Rhea" id="RHEA:24408"/>
        <dbReference type="ChEBI" id="CHEBI:15377"/>
        <dbReference type="ChEBI" id="CHEBI:15378"/>
        <dbReference type="ChEBI" id="CHEBI:16335"/>
        <dbReference type="ChEBI" id="CHEBI:17596"/>
        <dbReference type="ChEBI" id="CHEBI:28938"/>
        <dbReference type="EC" id="3.5.4.4"/>
    </reaction>
    <physiologicalReaction direction="left-to-right" evidence="6">
        <dbReference type="Rhea" id="RHEA:24409"/>
    </physiologicalReaction>
</comment>
<dbReference type="Proteomes" id="UP000177838">
    <property type="component" value="Unassembled WGS sequence"/>
</dbReference>
<accession>A0A1G2QFT8</accession>
<comment type="similarity">
    <text evidence="2">Belongs to the purine nucleoside phosphorylase YfiH/LACC1 family.</text>
</comment>
<evidence type="ECO:0000313" key="9">
    <source>
        <dbReference type="EMBL" id="OHA59480.1"/>
    </source>
</evidence>
<evidence type="ECO:0008006" key="11">
    <source>
        <dbReference type="Google" id="ProtNLM"/>
    </source>
</evidence>
<comment type="catalytic activity">
    <reaction evidence="7">
        <text>adenosine + phosphate = alpha-D-ribose 1-phosphate + adenine</text>
        <dbReference type="Rhea" id="RHEA:27642"/>
        <dbReference type="ChEBI" id="CHEBI:16335"/>
        <dbReference type="ChEBI" id="CHEBI:16708"/>
        <dbReference type="ChEBI" id="CHEBI:43474"/>
        <dbReference type="ChEBI" id="CHEBI:57720"/>
        <dbReference type="EC" id="2.4.2.1"/>
    </reaction>
    <physiologicalReaction direction="left-to-right" evidence="7">
        <dbReference type="Rhea" id="RHEA:27643"/>
    </physiologicalReaction>
</comment>
<dbReference type="InterPro" id="IPR011324">
    <property type="entry name" value="Cytotoxic_necrot_fac-like_cat"/>
</dbReference>
<evidence type="ECO:0000256" key="8">
    <source>
        <dbReference type="ARBA" id="ARBA00049893"/>
    </source>
</evidence>
<dbReference type="Pfam" id="PF02578">
    <property type="entry name" value="Cu-oxidase_4"/>
    <property type="match status" value="1"/>
</dbReference>
<dbReference type="Gene3D" id="3.60.140.10">
    <property type="entry name" value="CNF1/YfiH-like putative cysteine hydrolases"/>
    <property type="match status" value="1"/>
</dbReference>